<evidence type="ECO:0000259" key="3">
    <source>
        <dbReference type="PROSITE" id="PS51762"/>
    </source>
</evidence>
<dbReference type="EMBL" id="JADXDR010000170">
    <property type="protein sequence ID" value="KAI7836899.1"/>
    <property type="molecule type" value="Genomic_DNA"/>
</dbReference>
<evidence type="ECO:0000313" key="5">
    <source>
        <dbReference type="Proteomes" id="UP001205105"/>
    </source>
</evidence>
<name>A0AAD5GY98_9CHLO</name>
<dbReference type="GO" id="GO:0005975">
    <property type="term" value="P:carbohydrate metabolic process"/>
    <property type="evidence" value="ECO:0007669"/>
    <property type="project" value="InterPro"/>
</dbReference>
<feature type="compositionally biased region" description="Gly residues" evidence="2">
    <location>
        <begin position="60"/>
        <end position="77"/>
    </location>
</feature>
<dbReference type="SUPFAM" id="SSF49899">
    <property type="entry name" value="Concanavalin A-like lectins/glucanases"/>
    <property type="match status" value="1"/>
</dbReference>
<dbReference type="InterPro" id="IPR013320">
    <property type="entry name" value="ConA-like_dom_sf"/>
</dbReference>
<evidence type="ECO:0000256" key="2">
    <source>
        <dbReference type="SAM" id="MobiDB-lite"/>
    </source>
</evidence>
<accession>A0AAD5GY98</accession>
<comment type="caution">
    <text evidence="4">The sequence shown here is derived from an EMBL/GenBank/DDBJ whole genome shotgun (WGS) entry which is preliminary data.</text>
</comment>
<dbReference type="Pfam" id="PF06884">
    <property type="entry name" value="DUF1264"/>
    <property type="match status" value="1"/>
</dbReference>
<dbReference type="PROSITE" id="PS51762">
    <property type="entry name" value="GH16_2"/>
    <property type="match status" value="1"/>
</dbReference>
<evidence type="ECO:0000256" key="1">
    <source>
        <dbReference type="ARBA" id="ARBA00009740"/>
    </source>
</evidence>
<dbReference type="InterPro" id="IPR000757">
    <property type="entry name" value="Beta-glucanase-like"/>
</dbReference>
<comment type="similarity">
    <text evidence="1">Belongs to the OBAP family.</text>
</comment>
<feature type="region of interest" description="Disordered" evidence="2">
    <location>
        <begin position="54"/>
        <end position="130"/>
    </location>
</feature>
<gene>
    <name evidence="4" type="ORF">COHA_009231</name>
</gene>
<organism evidence="4 5">
    <name type="scientific">Chlorella ohadii</name>
    <dbReference type="NCBI Taxonomy" id="2649997"/>
    <lineage>
        <taxon>Eukaryota</taxon>
        <taxon>Viridiplantae</taxon>
        <taxon>Chlorophyta</taxon>
        <taxon>core chlorophytes</taxon>
        <taxon>Trebouxiophyceae</taxon>
        <taxon>Chlorellales</taxon>
        <taxon>Chlorellaceae</taxon>
        <taxon>Chlorella clade</taxon>
        <taxon>Chlorella</taxon>
    </lineage>
</organism>
<evidence type="ECO:0000313" key="4">
    <source>
        <dbReference type="EMBL" id="KAI7836899.1"/>
    </source>
</evidence>
<keyword evidence="5" id="KW-1185">Reference proteome</keyword>
<dbReference type="GO" id="GO:0004553">
    <property type="term" value="F:hydrolase activity, hydrolyzing O-glycosyl compounds"/>
    <property type="evidence" value="ECO:0007669"/>
    <property type="project" value="InterPro"/>
</dbReference>
<dbReference type="Pfam" id="PF00722">
    <property type="entry name" value="Glyco_hydro_16"/>
    <property type="match status" value="1"/>
</dbReference>
<protein>
    <recommendedName>
        <fullName evidence="3">GH16 domain-containing protein</fullName>
    </recommendedName>
</protein>
<dbReference type="AlphaFoldDB" id="A0AAD5GY98"/>
<feature type="domain" description="GH16" evidence="3">
    <location>
        <begin position="342"/>
        <end position="646"/>
    </location>
</feature>
<dbReference type="CDD" id="cd08023">
    <property type="entry name" value="GH16_laminarinase_like"/>
    <property type="match status" value="1"/>
</dbReference>
<proteinExistence type="inferred from homology"/>
<dbReference type="Proteomes" id="UP001205105">
    <property type="component" value="Unassembled WGS sequence"/>
</dbReference>
<sequence>MASLPLQHPCIENHTMSEQDLFAIETAAEVQETAAHFDALHHTEEELPGSFAAKAAIGDGPSGSGGSGSRSAGGGASGADEAAAMQPPLTRTPAKAEGPAPAGSPLNPGVGPDARQSQTKNQVPGEPVKLDTNALDVGRDLLQSFAPIKAIHEHVCAWHFYANDLGRQVEAHHYCSHPSEEVRQCTLWDSDQTGKPWRGARLIGIEYIISERLFKELPEEEKRYWHSHRYEVGSGLLVAPGVPDIAERQDMQKLIGTYGKTWHTWQVDRGDPLPYGPPQLMMAFTGDGQVRPELVAERDARYGVSTSASMASPLLPLSPRPTNIPDPASQVADKGKQRRELLEWPASVDPAADHWQSGSAWQTRMERVPRRPSRQWWDALQSLWADEFDGSVLDSSKWEYMEGDGSQFGIPGWGNNELQNYTRRWTNVRVMNGNLVLQAQAEPPGSSYGPYTSGRIRSAGRFFIAPSDTFPLIRIQARIKLEAGGGMWPAFWMLPENWIYGNWPQSGEIDIMEAKNGMDYVLSSLHFGVVGGQRTINGGTAAQLAGGYHVFALEWEADRMRFYLDGQQYLQAFSSNGTGALPGWHTSGAGPSSPHAPFDVPFHLLLNLAVGGNFPWVDPSVVAQTLASGPRCMYVDWVRVYGRPYR</sequence>
<dbReference type="InterPro" id="IPR010686">
    <property type="entry name" value="OBAP-like"/>
</dbReference>
<dbReference type="PANTHER" id="PTHR31360">
    <property type="match status" value="1"/>
</dbReference>
<reference evidence="4" key="1">
    <citation type="submission" date="2020-11" db="EMBL/GenBank/DDBJ databases">
        <title>Chlorella ohadii genome sequencing and assembly.</title>
        <authorList>
            <person name="Murik O."/>
            <person name="Treves H."/>
            <person name="Kedem I."/>
            <person name="Shotland Y."/>
            <person name="Kaplan A."/>
        </authorList>
    </citation>
    <scope>NUCLEOTIDE SEQUENCE</scope>
    <source>
        <strain evidence="4">1</strain>
    </source>
</reference>
<dbReference type="PANTHER" id="PTHR31360:SF0">
    <property type="entry name" value="OIL BODY-ASSOCIATED PROTEIN 1B"/>
    <property type="match status" value="1"/>
</dbReference>
<dbReference type="Gene3D" id="2.60.120.200">
    <property type="match status" value="1"/>
</dbReference>